<protein>
    <recommendedName>
        <fullName evidence="1">Endonuclease/exonuclease/phosphatase domain-containing protein</fullName>
    </recommendedName>
</protein>
<keyword evidence="3" id="KW-1185">Reference proteome</keyword>
<proteinExistence type="predicted"/>
<accession>A0A9J6H9H6</accession>
<name>A0A9J6H9H6_HAELO</name>
<dbReference type="GO" id="GO:0003824">
    <property type="term" value="F:catalytic activity"/>
    <property type="evidence" value="ECO:0007669"/>
    <property type="project" value="InterPro"/>
</dbReference>
<gene>
    <name evidence="2" type="ORF">HPB48_025377</name>
</gene>
<dbReference type="Pfam" id="PF14529">
    <property type="entry name" value="Exo_endo_phos_2"/>
    <property type="match status" value="1"/>
</dbReference>
<dbReference type="InterPro" id="IPR036691">
    <property type="entry name" value="Endo/exonu/phosph_ase_sf"/>
</dbReference>
<dbReference type="AlphaFoldDB" id="A0A9J6H9H6"/>
<evidence type="ECO:0000313" key="3">
    <source>
        <dbReference type="Proteomes" id="UP000821853"/>
    </source>
</evidence>
<dbReference type="Proteomes" id="UP000821853">
    <property type="component" value="Unassembled WGS sequence"/>
</dbReference>
<reference evidence="2 3" key="1">
    <citation type="journal article" date="2020" name="Cell">
        <title>Large-Scale Comparative Analyses of Tick Genomes Elucidate Their Genetic Diversity and Vector Capacities.</title>
        <authorList>
            <consortium name="Tick Genome and Microbiome Consortium (TIGMIC)"/>
            <person name="Jia N."/>
            <person name="Wang J."/>
            <person name="Shi W."/>
            <person name="Du L."/>
            <person name="Sun Y."/>
            <person name="Zhan W."/>
            <person name="Jiang J.F."/>
            <person name="Wang Q."/>
            <person name="Zhang B."/>
            <person name="Ji P."/>
            <person name="Bell-Sakyi L."/>
            <person name="Cui X.M."/>
            <person name="Yuan T.T."/>
            <person name="Jiang B.G."/>
            <person name="Yang W.F."/>
            <person name="Lam T.T."/>
            <person name="Chang Q.C."/>
            <person name="Ding S.J."/>
            <person name="Wang X.J."/>
            <person name="Zhu J.G."/>
            <person name="Ruan X.D."/>
            <person name="Zhao L."/>
            <person name="Wei J.T."/>
            <person name="Ye R.Z."/>
            <person name="Que T.C."/>
            <person name="Du C.H."/>
            <person name="Zhou Y.H."/>
            <person name="Cheng J.X."/>
            <person name="Dai P.F."/>
            <person name="Guo W.B."/>
            <person name="Han X.H."/>
            <person name="Huang E.J."/>
            <person name="Li L.F."/>
            <person name="Wei W."/>
            <person name="Gao Y.C."/>
            <person name="Liu J.Z."/>
            <person name="Shao H.Z."/>
            <person name="Wang X."/>
            <person name="Wang C.C."/>
            <person name="Yang T.C."/>
            <person name="Huo Q.B."/>
            <person name="Li W."/>
            <person name="Chen H.Y."/>
            <person name="Chen S.E."/>
            <person name="Zhou L.G."/>
            <person name="Ni X.B."/>
            <person name="Tian J.H."/>
            <person name="Sheng Y."/>
            <person name="Liu T."/>
            <person name="Pan Y.S."/>
            <person name="Xia L.Y."/>
            <person name="Li J."/>
            <person name="Zhao F."/>
            <person name="Cao W.C."/>
        </authorList>
    </citation>
    <scope>NUCLEOTIDE SEQUENCE [LARGE SCALE GENOMIC DNA]</scope>
    <source>
        <strain evidence="2">HaeL-2018</strain>
    </source>
</reference>
<dbReference type="EMBL" id="JABSTR010001226">
    <property type="protein sequence ID" value="KAH9383657.1"/>
    <property type="molecule type" value="Genomic_DNA"/>
</dbReference>
<sequence>MLCETGYRQDVEILKITGNQTLYVNRQERRGGGVLLMIKNTLESEKIQELTKITQDYEVLTIVSKKNVYSTVYRPPCGSITTFLHFLDMFFSWNNDNDFNLVLGGDINMNMLNTTTDIHDLLTMLESHACINTVKAPTRIQANSATLLDVFITNIDPTTVVSGVIGCHISDHLPTFLMFHEPTAVNTKAQVRVSAFQDINPFTLTDFRSALSQVTWQEVYSQTDPNKAYESFLDIFKSIYAEC</sequence>
<dbReference type="Gene3D" id="3.60.10.10">
    <property type="entry name" value="Endonuclease/exonuclease/phosphatase"/>
    <property type="match status" value="1"/>
</dbReference>
<dbReference type="InterPro" id="IPR005135">
    <property type="entry name" value="Endo/exonuclease/phosphatase"/>
</dbReference>
<feature type="domain" description="Endonuclease/exonuclease/phosphatase" evidence="1">
    <location>
        <begin position="71"/>
        <end position="175"/>
    </location>
</feature>
<dbReference type="VEuPathDB" id="VectorBase:HLOH_059754"/>
<organism evidence="2 3">
    <name type="scientific">Haemaphysalis longicornis</name>
    <name type="common">Bush tick</name>
    <dbReference type="NCBI Taxonomy" id="44386"/>
    <lineage>
        <taxon>Eukaryota</taxon>
        <taxon>Metazoa</taxon>
        <taxon>Ecdysozoa</taxon>
        <taxon>Arthropoda</taxon>
        <taxon>Chelicerata</taxon>
        <taxon>Arachnida</taxon>
        <taxon>Acari</taxon>
        <taxon>Parasitiformes</taxon>
        <taxon>Ixodida</taxon>
        <taxon>Ixodoidea</taxon>
        <taxon>Ixodidae</taxon>
        <taxon>Haemaphysalinae</taxon>
        <taxon>Haemaphysalis</taxon>
    </lineage>
</organism>
<dbReference type="OMA" id="LESHACI"/>
<dbReference type="PANTHER" id="PTHR33776:SF4">
    <property type="entry name" value="ENDONUCLEASE_EXONUCLEASE_PHOSPHATASE DOMAIN-CONTAINING PROTEIN"/>
    <property type="match status" value="1"/>
</dbReference>
<evidence type="ECO:0000259" key="1">
    <source>
        <dbReference type="Pfam" id="PF14529"/>
    </source>
</evidence>
<dbReference type="OrthoDB" id="414730at2759"/>
<dbReference type="SUPFAM" id="SSF56219">
    <property type="entry name" value="DNase I-like"/>
    <property type="match status" value="1"/>
</dbReference>
<dbReference type="PANTHER" id="PTHR33776">
    <property type="entry name" value="ENDO/EXONUCLEASE/PHOSPHATASE DOMAIN-CONTAINING PROTEIN"/>
    <property type="match status" value="1"/>
</dbReference>
<evidence type="ECO:0000313" key="2">
    <source>
        <dbReference type="EMBL" id="KAH9383657.1"/>
    </source>
</evidence>
<comment type="caution">
    <text evidence="2">The sequence shown here is derived from an EMBL/GenBank/DDBJ whole genome shotgun (WGS) entry which is preliminary data.</text>
</comment>